<sequence>MFKELRDEFSWYLSTHFSSSDDDDTMDFETMLDQLTRKFLDDPNDPYIIMKENVKKEWLHFLLSSHIILRHPNDPFKFRLTDFRRN</sequence>
<dbReference type="GO" id="GO:0051382">
    <property type="term" value="P:kinetochore assembly"/>
    <property type="evidence" value="ECO:0007669"/>
    <property type="project" value="InterPro"/>
</dbReference>
<comment type="subcellular location">
    <subcellularLocation>
        <location evidence="2">Chromosome</location>
        <location evidence="2">Centromere</location>
    </subcellularLocation>
    <subcellularLocation>
        <location evidence="1">Nucleus</location>
    </subcellularLocation>
</comment>
<organism evidence="8 9">
    <name type="scientific">Armadillidium nasatum</name>
    <dbReference type="NCBI Taxonomy" id="96803"/>
    <lineage>
        <taxon>Eukaryota</taxon>
        <taxon>Metazoa</taxon>
        <taxon>Ecdysozoa</taxon>
        <taxon>Arthropoda</taxon>
        <taxon>Crustacea</taxon>
        <taxon>Multicrustacea</taxon>
        <taxon>Malacostraca</taxon>
        <taxon>Eumalacostraca</taxon>
        <taxon>Peracarida</taxon>
        <taxon>Isopoda</taxon>
        <taxon>Oniscidea</taxon>
        <taxon>Crinocheta</taxon>
        <taxon>Armadillidiidae</taxon>
        <taxon>Armadillidium</taxon>
    </lineage>
</organism>
<dbReference type="GO" id="GO:0005634">
    <property type="term" value="C:nucleus"/>
    <property type="evidence" value="ECO:0007669"/>
    <property type="project" value="UniProtKB-SubCell"/>
</dbReference>
<keyword evidence="5" id="KW-0175">Coiled coil</keyword>
<proteinExistence type="inferred from homology"/>
<dbReference type="InterPro" id="IPR020993">
    <property type="entry name" value="Centromere_CenpK"/>
</dbReference>
<dbReference type="PANTHER" id="PTHR14401">
    <property type="entry name" value="CENTROMERE PROTEIN K"/>
    <property type="match status" value="1"/>
</dbReference>
<protein>
    <submittedName>
        <fullName evidence="8">Uncharacterized protein</fullName>
    </submittedName>
</protein>
<keyword evidence="7" id="KW-0137">Centromere</keyword>
<dbReference type="GO" id="GO:0000775">
    <property type="term" value="C:chromosome, centromeric region"/>
    <property type="evidence" value="ECO:0007669"/>
    <property type="project" value="UniProtKB-SubCell"/>
</dbReference>
<dbReference type="EMBL" id="SEYY01020980">
    <property type="protein sequence ID" value="KAB7496839.1"/>
    <property type="molecule type" value="Genomic_DNA"/>
</dbReference>
<evidence type="ECO:0000256" key="1">
    <source>
        <dbReference type="ARBA" id="ARBA00004123"/>
    </source>
</evidence>
<evidence type="ECO:0000313" key="8">
    <source>
        <dbReference type="EMBL" id="KAB7496839.1"/>
    </source>
</evidence>
<evidence type="ECO:0000313" key="9">
    <source>
        <dbReference type="Proteomes" id="UP000326759"/>
    </source>
</evidence>
<evidence type="ECO:0000256" key="3">
    <source>
        <dbReference type="ARBA" id="ARBA00005795"/>
    </source>
</evidence>
<accession>A0A5N5ST12</accession>
<dbReference type="Pfam" id="PF11802">
    <property type="entry name" value="CENP-K"/>
    <property type="match status" value="1"/>
</dbReference>
<reference evidence="8 9" key="1">
    <citation type="journal article" date="2019" name="PLoS Biol.">
        <title>Sex chromosomes control vertical transmission of feminizing Wolbachia symbionts in an isopod.</title>
        <authorList>
            <person name="Becking T."/>
            <person name="Chebbi M.A."/>
            <person name="Giraud I."/>
            <person name="Moumen B."/>
            <person name="Laverre T."/>
            <person name="Caubet Y."/>
            <person name="Peccoud J."/>
            <person name="Gilbert C."/>
            <person name="Cordaux R."/>
        </authorList>
    </citation>
    <scope>NUCLEOTIDE SEQUENCE [LARGE SCALE GENOMIC DNA]</scope>
    <source>
        <strain evidence="8">ANa2</strain>
        <tissue evidence="8">Whole body excluding digestive tract and cuticle</tissue>
    </source>
</reference>
<dbReference type="AlphaFoldDB" id="A0A5N5ST12"/>
<keyword evidence="9" id="KW-1185">Reference proteome</keyword>
<gene>
    <name evidence="8" type="ORF">Anas_06111</name>
</gene>
<keyword evidence="4" id="KW-0158">Chromosome</keyword>
<evidence type="ECO:0000256" key="5">
    <source>
        <dbReference type="ARBA" id="ARBA00023054"/>
    </source>
</evidence>
<keyword evidence="6" id="KW-0539">Nucleus</keyword>
<name>A0A5N5ST12_9CRUS</name>
<comment type="caution">
    <text evidence="8">The sequence shown here is derived from an EMBL/GenBank/DDBJ whole genome shotgun (WGS) entry which is preliminary data.</text>
</comment>
<dbReference type="Proteomes" id="UP000326759">
    <property type="component" value="Unassembled WGS sequence"/>
</dbReference>
<evidence type="ECO:0000256" key="2">
    <source>
        <dbReference type="ARBA" id="ARBA00004584"/>
    </source>
</evidence>
<evidence type="ECO:0000256" key="6">
    <source>
        <dbReference type="ARBA" id="ARBA00023242"/>
    </source>
</evidence>
<evidence type="ECO:0000256" key="7">
    <source>
        <dbReference type="ARBA" id="ARBA00023328"/>
    </source>
</evidence>
<dbReference type="PANTHER" id="PTHR14401:SF6">
    <property type="entry name" value="CENTROMERE PROTEIN K"/>
    <property type="match status" value="1"/>
</dbReference>
<evidence type="ECO:0000256" key="4">
    <source>
        <dbReference type="ARBA" id="ARBA00022454"/>
    </source>
</evidence>
<comment type="similarity">
    <text evidence="3">Belongs to the CENP-K/MCM22 family.</text>
</comment>
<dbReference type="GO" id="GO:0000070">
    <property type="term" value="P:mitotic sister chromatid segregation"/>
    <property type="evidence" value="ECO:0007669"/>
    <property type="project" value="TreeGrafter"/>
</dbReference>